<evidence type="ECO:0000313" key="4">
    <source>
        <dbReference type="Proteomes" id="UP001107558"/>
    </source>
</evidence>
<protein>
    <submittedName>
        <fullName evidence="3">Uncharacterized protein</fullName>
    </submittedName>
</protein>
<reference evidence="3" key="1">
    <citation type="submission" date="2021-03" db="EMBL/GenBank/DDBJ databases">
        <title>Chromosome level genome of the anhydrobiotic midge Polypedilum vanderplanki.</title>
        <authorList>
            <person name="Yoshida Y."/>
            <person name="Kikawada T."/>
            <person name="Gusev O."/>
        </authorList>
    </citation>
    <scope>NUCLEOTIDE SEQUENCE</scope>
    <source>
        <strain evidence="3">NIAS01</strain>
        <tissue evidence="3">Whole body or cell culture</tissue>
    </source>
</reference>
<keyword evidence="1" id="KW-0812">Transmembrane</keyword>
<keyword evidence="1" id="KW-0472">Membrane</keyword>
<proteinExistence type="predicted"/>
<evidence type="ECO:0000256" key="1">
    <source>
        <dbReference type="SAM" id="Phobius"/>
    </source>
</evidence>
<feature type="signal peptide" evidence="2">
    <location>
        <begin position="1"/>
        <end position="21"/>
    </location>
</feature>
<evidence type="ECO:0000313" key="3">
    <source>
        <dbReference type="EMBL" id="KAG5667635.1"/>
    </source>
</evidence>
<feature type="transmembrane region" description="Helical" evidence="1">
    <location>
        <begin position="113"/>
        <end position="132"/>
    </location>
</feature>
<keyword evidence="1" id="KW-1133">Transmembrane helix</keyword>
<name>A0A9J6BDN4_POLVA</name>
<dbReference type="EMBL" id="JADBJN010000004">
    <property type="protein sequence ID" value="KAG5667635.1"/>
    <property type="molecule type" value="Genomic_DNA"/>
</dbReference>
<keyword evidence="2" id="KW-0732">Signal</keyword>
<dbReference type="Proteomes" id="UP001107558">
    <property type="component" value="Chromosome 4"/>
</dbReference>
<keyword evidence="4" id="KW-1185">Reference proteome</keyword>
<accession>A0A9J6BDN4</accession>
<feature type="chain" id="PRO_5039907466" evidence="2">
    <location>
        <begin position="22"/>
        <end position="136"/>
    </location>
</feature>
<sequence>MFKLQFTIFFITTSLIFKISANSNEIESSIRNDGNQTEIEEFYTEIYTQLMKDTNGFKYKVDCMIEKFREKNLGEKYWDLAENANRAHKEIQKHVDEVDFECGVIGFFQSPEGIVAVVVDFLLAFILIILCLKKND</sequence>
<gene>
    <name evidence="3" type="ORF">PVAND_015609</name>
</gene>
<dbReference type="AlphaFoldDB" id="A0A9J6BDN4"/>
<organism evidence="3 4">
    <name type="scientific">Polypedilum vanderplanki</name>
    <name type="common">Sleeping chironomid midge</name>
    <dbReference type="NCBI Taxonomy" id="319348"/>
    <lineage>
        <taxon>Eukaryota</taxon>
        <taxon>Metazoa</taxon>
        <taxon>Ecdysozoa</taxon>
        <taxon>Arthropoda</taxon>
        <taxon>Hexapoda</taxon>
        <taxon>Insecta</taxon>
        <taxon>Pterygota</taxon>
        <taxon>Neoptera</taxon>
        <taxon>Endopterygota</taxon>
        <taxon>Diptera</taxon>
        <taxon>Nematocera</taxon>
        <taxon>Chironomoidea</taxon>
        <taxon>Chironomidae</taxon>
        <taxon>Chironominae</taxon>
        <taxon>Polypedilum</taxon>
        <taxon>Polypedilum</taxon>
    </lineage>
</organism>
<evidence type="ECO:0000256" key="2">
    <source>
        <dbReference type="SAM" id="SignalP"/>
    </source>
</evidence>
<comment type="caution">
    <text evidence="3">The sequence shown here is derived from an EMBL/GenBank/DDBJ whole genome shotgun (WGS) entry which is preliminary data.</text>
</comment>